<keyword evidence="2" id="KW-0472">Membrane</keyword>
<dbReference type="Proteomes" id="UP000660262">
    <property type="component" value="Unassembled WGS sequence"/>
</dbReference>
<sequence>MTTCHAHPLDLAVKNDASANVTLGVDSSSSSSSSRSSQIDERTSHVHDNINKLVNAIKYEVHLWREEFEVLKQVWLARAVLQKPAMRDSPRDFHSLQDFRDILEQYMDETTSMAKENRKIQSLALKLRKDLQAESATREEQAKSLVAAKEHIAHLEATNTKVLVQSRSERRANIALSFAFAVSLLVHVSHTRGVSSTQTHVIHARDVTFFWTFTAVMIAVLLIGSVLSPAKPPPPRPLTPNEIKHNALMSKSVVELRMLVDSEHLGVSKQVGGRERRTKHALVDAILQAQRQNI</sequence>
<organism evidence="3 4">
    <name type="scientific">Pycnococcus provasolii</name>
    <dbReference type="NCBI Taxonomy" id="41880"/>
    <lineage>
        <taxon>Eukaryota</taxon>
        <taxon>Viridiplantae</taxon>
        <taxon>Chlorophyta</taxon>
        <taxon>Pseudoscourfieldiophyceae</taxon>
        <taxon>Pseudoscourfieldiales</taxon>
        <taxon>Pycnococcaceae</taxon>
        <taxon>Pycnococcus</taxon>
    </lineage>
</organism>
<dbReference type="AlphaFoldDB" id="A0A830HXT3"/>
<evidence type="ECO:0000313" key="3">
    <source>
        <dbReference type="EMBL" id="GHP11405.1"/>
    </source>
</evidence>
<feature type="compositionally biased region" description="Low complexity" evidence="1">
    <location>
        <begin position="27"/>
        <end position="37"/>
    </location>
</feature>
<accession>A0A830HXT3</accession>
<evidence type="ECO:0000256" key="2">
    <source>
        <dbReference type="SAM" id="Phobius"/>
    </source>
</evidence>
<comment type="caution">
    <text evidence="3">The sequence shown here is derived from an EMBL/GenBank/DDBJ whole genome shotgun (WGS) entry which is preliminary data.</text>
</comment>
<keyword evidence="2" id="KW-1133">Transmembrane helix</keyword>
<name>A0A830HXT3_9CHLO</name>
<feature type="transmembrane region" description="Helical" evidence="2">
    <location>
        <begin position="209"/>
        <end position="227"/>
    </location>
</feature>
<keyword evidence="2" id="KW-0812">Transmembrane</keyword>
<reference evidence="3" key="1">
    <citation type="submission" date="2020-10" db="EMBL/GenBank/DDBJ databases">
        <title>Unveiling of a novel bifunctional photoreceptor, Dualchrome1, isolated from a cosmopolitan green alga.</title>
        <authorList>
            <person name="Suzuki S."/>
            <person name="Kawachi M."/>
        </authorList>
    </citation>
    <scope>NUCLEOTIDE SEQUENCE</scope>
    <source>
        <strain evidence="3">NIES 2893</strain>
    </source>
</reference>
<feature type="region of interest" description="Disordered" evidence="1">
    <location>
        <begin position="24"/>
        <end position="43"/>
    </location>
</feature>
<proteinExistence type="predicted"/>
<dbReference type="EMBL" id="BNJQ01000034">
    <property type="protein sequence ID" value="GHP11405.1"/>
    <property type="molecule type" value="Genomic_DNA"/>
</dbReference>
<evidence type="ECO:0000256" key="1">
    <source>
        <dbReference type="SAM" id="MobiDB-lite"/>
    </source>
</evidence>
<evidence type="ECO:0000313" key="4">
    <source>
        <dbReference type="Proteomes" id="UP000660262"/>
    </source>
</evidence>
<keyword evidence="4" id="KW-1185">Reference proteome</keyword>
<gene>
    <name evidence="3" type="ORF">PPROV_001013300</name>
</gene>
<protein>
    <submittedName>
        <fullName evidence="3">Uncharacterized protein</fullName>
    </submittedName>
</protein>